<dbReference type="InterPro" id="IPR001680">
    <property type="entry name" value="WD40_rpt"/>
</dbReference>
<evidence type="ECO:0000313" key="3">
    <source>
        <dbReference type="EMBL" id="CAB3988363.1"/>
    </source>
</evidence>
<organism evidence="3 4">
    <name type="scientific">Paramuricea clavata</name>
    <name type="common">Red gorgonian</name>
    <name type="synonym">Violescent sea-whip</name>
    <dbReference type="NCBI Taxonomy" id="317549"/>
    <lineage>
        <taxon>Eukaryota</taxon>
        <taxon>Metazoa</taxon>
        <taxon>Cnidaria</taxon>
        <taxon>Anthozoa</taxon>
        <taxon>Octocorallia</taxon>
        <taxon>Malacalcyonacea</taxon>
        <taxon>Plexauridae</taxon>
        <taxon>Paramuricea</taxon>
    </lineage>
</organism>
<dbReference type="InterPro" id="IPR036322">
    <property type="entry name" value="WD40_repeat_dom_sf"/>
</dbReference>
<dbReference type="OrthoDB" id="26681at2759"/>
<protein>
    <submittedName>
        <fullName evidence="3">Lysosomal-trafficking regulator-like</fullName>
    </submittedName>
</protein>
<dbReference type="AlphaFoldDB" id="A0A6S7GBG0"/>
<evidence type="ECO:0000256" key="1">
    <source>
        <dbReference type="ARBA" id="ARBA00022574"/>
    </source>
</evidence>
<dbReference type="PROSITE" id="PS50294">
    <property type="entry name" value="WD_REPEATS_REGION"/>
    <property type="match status" value="1"/>
</dbReference>
<feature type="non-terminal residue" evidence="3">
    <location>
        <position position="1"/>
    </location>
</feature>
<keyword evidence="2" id="KW-0677">Repeat</keyword>
<accession>A0A6S7GBG0</accession>
<dbReference type="CDD" id="cd01201">
    <property type="entry name" value="PH_BEACH"/>
    <property type="match status" value="1"/>
</dbReference>
<dbReference type="FunFam" id="2.130.10.10:FF:000292">
    <property type="entry name" value="Lysosomal trafficking regulator"/>
    <property type="match status" value="1"/>
</dbReference>
<dbReference type="Pfam" id="PF00400">
    <property type="entry name" value="WD40"/>
    <property type="match status" value="1"/>
</dbReference>
<proteinExistence type="predicted"/>
<dbReference type="Proteomes" id="UP001152795">
    <property type="component" value="Unassembled WGS sequence"/>
</dbReference>
<keyword evidence="1" id="KW-0853">WD repeat</keyword>
<dbReference type="InterPro" id="IPR023362">
    <property type="entry name" value="PH-BEACH_dom"/>
</dbReference>
<dbReference type="PROSITE" id="PS00678">
    <property type="entry name" value="WD_REPEATS_1"/>
    <property type="match status" value="1"/>
</dbReference>
<sequence length="1003" mass="115614">QKERTVAYVRTFLRQPDEDFSPEENEVRQVVAEFLKNVEDQKPENSDSDYFSQRELEWKKQDHNSKIQWENKKEIERKSGDQEFIQLCQRIMSDAMEVTRVCVDVQDKQRQNLLKHVKSALSNDVQSHKLWQMLIMQVTHERAIWHDKEFFPTSWQLDRTEGPCRVRCRLQRCHLDIDEKFFIPEYKKTQTNIIPLSYLFDEPVGEPSSKNVYHIFNTTDTICFLYRCKSIMPSRKVPGEILIGEKRVYFVGEESDTNVNTAQFFLDDEDITSISWLFQEIREILRRRYALKDNALEIFLTNGRTFLLAFETTKDRETVYKELLGKELPNLITTTENVADLTQRWQNGELTNFAYLTELNKQSCRSFNDLMQYPVFPLVLAEYKCDVLDLTDVSVYRDLSKPIAVQNPKRVPKYQETYRSLQEQYDISKKLDPMNCIPPYHYGSHYSNSGTVLHFLVRLVPFTKMFLTYQDKQFDVPDRTFHAIETTWNLSSFASAPDVKELIPEFFFLPEFLLNSEGFDFGIRQNGERVMDVRLPSWACSDPRLFTLIHRQALESDVVSCRINKWIDLVFGFKQEGQAAIDAINVFHPSTYVGGIDENRLHDPVQRKAVQTMIETYGQTPARLFSEPHPDKKRIGLDHYSSWSGTFGDTDYSLKTPIERTQRGLLHVDIPSPVTTVYGIKWGQYIGSPAYAKPVVCWSDSFPTPVARLVSFPHSNLFILPPNSTHVIVTRTRNRTMHIVWSAVLSWSHVDDIIRIWDTKKGTMIGFKENMNFHKITCCAVSDQCKSLWVGSSTGCFHVWQTRYDRNNECGLEVLGRRIRLQGHEASITCVEISEAFSIVVTGSEDGTAIIWDLNRLCYIRSLSGHSSSVSVVCISPTSGDIVTVCHTGNNTSELRLWSVNGRLIKKIVCQETITCATFSRAAEGVSVNAVAAGLVNGVVRLWNTWTLEHIADIKDEACQLPIVSLEYSHTSLHLFTVDSHGTVRAWGRSERAYKPRILSSIH</sequence>
<evidence type="ECO:0000256" key="2">
    <source>
        <dbReference type="ARBA" id="ARBA00022737"/>
    </source>
</evidence>
<dbReference type="InterPro" id="IPR050865">
    <property type="entry name" value="BEACH_Domain"/>
</dbReference>
<dbReference type="SMART" id="SM01026">
    <property type="entry name" value="Beach"/>
    <property type="match status" value="1"/>
</dbReference>
<reference evidence="3" key="1">
    <citation type="submission" date="2020-04" db="EMBL/GenBank/DDBJ databases">
        <authorList>
            <person name="Alioto T."/>
            <person name="Alioto T."/>
            <person name="Gomez Garrido J."/>
        </authorList>
    </citation>
    <scope>NUCLEOTIDE SEQUENCE</scope>
    <source>
        <strain evidence="3">A484AB</strain>
    </source>
</reference>
<dbReference type="EMBL" id="CACRXK020001312">
    <property type="protein sequence ID" value="CAB3988363.1"/>
    <property type="molecule type" value="Genomic_DNA"/>
</dbReference>
<dbReference type="InterPro" id="IPR036372">
    <property type="entry name" value="BEACH_dom_sf"/>
</dbReference>
<dbReference type="PROSITE" id="PS50082">
    <property type="entry name" value="WD_REPEATS_2"/>
    <property type="match status" value="1"/>
</dbReference>
<dbReference type="SUPFAM" id="SSF50978">
    <property type="entry name" value="WD40 repeat-like"/>
    <property type="match status" value="1"/>
</dbReference>
<name>A0A6S7GBG0_PARCT</name>
<dbReference type="PANTHER" id="PTHR13743:SF86">
    <property type="entry name" value="LYSOSOMAL-TRAFFICKING REGULATOR"/>
    <property type="match status" value="1"/>
</dbReference>
<dbReference type="Pfam" id="PF14844">
    <property type="entry name" value="PH_BEACH"/>
    <property type="match status" value="1"/>
</dbReference>
<dbReference type="InterPro" id="IPR000409">
    <property type="entry name" value="BEACH_dom"/>
</dbReference>
<dbReference type="SMART" id="SM00320">
    <property type="entry name" value="WD40"/>
    <property type="match status" value="5"/>
</dbReference>
<dbReference type="Pfam" id="PF02138">
    <property type="entry name" value="Beach"/>
    <property type="match status" value="1"/>
</dbReference>
<gene>
    <name evidence="3" type="ORF">PACLA_8A023137</name>
</gene>
<dbReference type="CDD" id="cd06071">
    <property type="entry name" value="Beach"/>
    <property type="match status" value="1"/>
</dbReference>
<dbReference type="Gene3D" id="1.10.1540.10">
    <property type="entry name" value="BEACH domain"/>
    <property type="match status" value="1"/>
</dbReference>
<keyword evidence="4" id="KW-1185">Reference proteome</keyword>
<dbReference type="PANTHER" id="PTHR13743">
    <property type="entry name" value="BEIGE/BEACH-RELATED"/>
    <property type="match status" value="1"/>
</dbReference>
<evidence type="ECO:0000313" key="4">
    <source>
        <dbReference type="Proteomes" id="UP001152795"/>
    </source>
</evidence>
<dbReference type="InterPro" id="IPR015943">
    <property type="entry name" value="WD40/YVTN_repeat-like_dom_sf"/>
</dbReference>
<dbReference type="PROSITE" id="PS51783">
    <property type="entry name" value="PH_BEACH"/>
    <property type="match status" value="1"/>
</dbReference>
<dbReference type="Gene3D" id="2.130.10.10">
    <property type="entry name" value="YVTN repeat-like/Quinoprotein amine dehydrogenase"/>
    <property type="match status" value="2"/>
</dbReference>
<dbReference type="SUPFAM" id="SSF81837">
    <property type="entry name" value="BEACH domain"/>
    <property type="match status" value="1"/>
</dbReference>
<dbReference type="FunFam" id="1.10.1540.10:FF:000001">
    <property type="entry name" value="neurobeachin isoform X1"/>
    <property type="match status" value="1"/>
</dbReference>
<dbReference type="SUPFAM" id="SSF50729">
    <property type="entry name" value="PH domain-like"/>
    <property type="match status" value="1"/>
</dbReference>
<dbReference type="InterPro" id="IPR011993">
    <property type="entry name" value="PH-like_dom_sf"/>
</dbReference>
<dbReference type="InterPro" id="IPR019775">
    <property type="entry name" value="WD40_repeat_CS"/>
</dbReference>
<comment type="caution">
    <text evidence="3">The sequence shown here is derived from an EMBL/GenBank/DDBJ whole genome shotgun (WGS) entry which is preliminary data.</text>
</comment>
<dbReference type="PROSITE" id="PS50197">
    <property type="entry name" value="BEACH"/>
    <property type="match status" value="1"/>
</dbReference>
<dbReference type="Gene3D" id="2.30.29.30">
    <property type="entry name" value="Pleckstrin-homology domain (PH domain)/Phosphotyrosine-binding domain (PTB)"/>
    <property type="match status" value="1"/>
</dbReference>